<reference evidence="2" key="1">
    <citation type="journal article" date="2022" name="Int. J. Mol. Sci.">
        <title>Draft Genome of Tanacetum Coccineum: Genomic Comparison of Closely Related Tanacetum-Family Plants.</title>
        <authorList>
            <person name="Yamashiro T."/>
            <person name="Shiraishi A."/>
            <person name="Nakayama K."/>
            <person name="Satake H."/>
        </authorList>
    </citation>
    <scope>NUCLEOTIDE SEQUENCE</scope>
</reference>
<dbReference type="EMBL" id="BQNB010015267">
    <property type="protein sequence ID" value="GJT37971.1"/>
    <property type="molecule type" value="Genomic_DNA"/>
</dbReference>
<protein>
    <submittedName>
        <fullName evidence="2">Uncharacterized protein</fullName>
    </submittedName>
</protein>
<dbReference type="Proteomes" id="UP001151760">
    <property type="component" value="Unassembled WGS sequence"/>
</dbReference>
<evidence type="ECO:0000256" key="1">
    <source>
        <dbReference type="SAM" id="MobiDB-lite"/>
    </source>
</evidence>
<comment type="caution">
    <text evidence="2">The sequence shown here is derived from an EMBL/GenBank/DDBJ whole genome shotgun (WGS) entry which is preliminary data.</text>
</comment>
<feature type="region of interest" description="Disordered" evidence="1">
    <location>
        <begin position="114"/>
        <end position="141"/>
    </location>
</feature>
<proteinExistence type="predicted"/>
<reference evidence="2" key="2">
    <citation type="submission" date="2022-01" db="EMBL/GenBank/DDBJ databases">
        <authorList>
            <person name="Yamashiro T."/>
            <person name="Shiraishi A."/>
            <person name="Satake H."/>
            <person name="Nakayama K."/>
        </authorList>
    </citation>
    <scope>NUCLEOTIDE SEQUENCE</scope>
</reference>
<name>A0ABQ5DFE1_9ASTR</name>
<organism evidence="2 3">
    <name type="scientific">Tanacetum coccineum</name>
    <dbReference type="NCBI Taxonomy" id="301880"/>
    <lineage>
        <taxon>Eukaryota</taxon>
        <taxon>Viridiplantae</taxon>
        <taxon>Streptophyta</taxon>
        <taxon>Embryophyta</taxon>
        <taxon>Tracheophyta</taxon>
        <taxon>Spermatophyta</taxon>
        <taxon>Magnoliopsida</taxon>
        <taxon>eudicotyledons</taxon>
        <taxon>Gunneridae</taxon>
        <taxon>Pentapetalae</taxon>
        <taxon>asterids</taxon>
        <taxon>campanulids</taxon>
        <taxon>Asterales</taxon>
        <taxon>Asteraceae</taxon>
        <taxon>Asteroideae</taxon>
        <taxon>Anthemideae</taxon>
        <taxon>Anthemidinae</taxon>
        <taxon>Tanacetum</taxon>
    </lineage>
</organism>
<gene>
    <name evidence="2" type="ORF">Tco_0937836</name>
</gene>
<sequence>MIGSNATSLNELLAKLLQQLRNLGVNNLNNSVSHANEVVRNIVPINPPLVGFHTGSTYPTCPPYSTGLHHMSYPPGFTLIQQAQSPGYVISQTQLLSQAQPLYPPFSLMVYSSQPATQSTSPPSQPAIQPGNTGTTTLSGQATTLPHAFNTETFQDPASGAWNMDTCASSHLNASITSLNYVFNTCIYPSVLVGDEHSIPVTNTGHSILPTPFRSLHLNNVLITPYIVKNLIYVHLIVRDNNCTIKFDAFGFSVKDFMTRRVLL</sequence>
<accession>A0ABQ5DFE1</accession>
<evidence type="ECO:0000313" key="3">
    <source>
        <dbReference type="Proteomes" id="UP001151760"/>
    </source>
</evidence>
<keyword evidence="3" id="KW-1185">Reference proteome</keyword>
<evidence type="ECO:0000313" key="2">
    <source>
        <dbReference type="EMBL" id="GJT37971.1"/>
    </source>
</evidence>